<reference evidence="1 2" key="1">
    <citation type="submission" date="2019-06" db="EMBL/GenBank/DDBJ databases">
        <title>Complete genome sequence of Ensifer mexicanus ITTG R7 isolated from nodules of Acacia angustissima (Mill.) Kuntze.</title>
        <authorList>
            <person name="Rincon-Rosales R."/>
            <person name="Rogel M.A."/>
            <person name="Guerrero G."/>
            <person name="Rincon-Molina C.I."/>
            <person name="Lopez-Lopez A."/>
            <person name="Martinez-Romero E."/>
        </authorList>
    </citation>
    <scope>NUCLEOTIDE SEQUENCE [LARGE SCALE GENOMIC DNA]</scope>
    <source>
        <strain evidence="1 2">ITTG R7</strain>
        <plasmid evidence="2">pemeittgr7c</plasmid>
    </source>
</reference>
<accession>A0A859QTB3</accession>
<keyword evidence="2" id="KW-1185">Reference proteome</keyword>
<keyword evidence="1" id="KW-0614">Plasmid</keyword>
<geneLocation type="plasmid" evidence="2">
    <name>pemeittgr7c</name>
</geneLocation>
<organism evidence="1 2">
    <name type="scientific">Sinorhizobium mexicanum</name>
    <dbReference type="NCBI Taxonomy" id="375549"/>
    <lineage>
        <taxon>Bacteria</taxon>
        <taxon>Pseudomonadati</taxon>
        <taxon>Pseudomonadota</taxon>
        <taxon>Alphaproteobacteria</taxon>
        <taxon>Hyphomicrobiales</taxon>
        <taxon>Rhizobiaceae</taxon>
        <taxon>Sinorhizobium/Ensifer group</taxon>
        <taxon>Sinorhizobium</taxon>
    </lineage>
</organism>
<dbReference type="KEGG" id="emx:FKV68_28960"/>
<name>A0A859QTB3_9HYPH</name>
<sequence>MRESAKTLNAMTLRERSDLMMSVADALEATAEKAHEMGNDRFAANSISLARIISGCAGDVVTSDLPAAELLLQHGIALLSLFPGGTPRSTVH</sequence>
<dbReference type="EMBL" id="CP041241">
    <property type="protein sequence ID" value="QLL65377.1"/>
    <property type="molecule type" value="Genomic_DNA"/>
</dbReference>
<dbReference type="RefSeq" id="WP_180943836.1">
    <property type="nucleotide sequence ID" value="NZ_CP041241.1"/>
</dbReference>
<dbReference type="AlphaFoldDB" id="A0A859QTB3"/>
<protein>
    <submittedName>
        <fullName evidence="1">Uncharacterized protein</fullName>
    </submittedName>
</protein>
<evidence type="ECO:0000313" key="1">
    <source>
        <dbReference type="EMBL" id="QLL65377.1"/>
    </source>
</evidence>
<evidence type="ECO:0000313" key="2">
    <source>
        <dbReference type="Proteomes" id="UP000510721"/>
    </source>
</evidence>
<proteinExistence type="predicted"/>
<gene>
    <name evidence="1" type="ORF">FKV68_28960</name>
</gene>
<dbReference type="Proteomes" id="UP000510721">
    <property type="component" value="Plasmid pEmeITTGR7c"/>
</dbReference>